<comment type="similarity">
    <text evidence="5">In the N-terminal section; belongs to the radical SAM superfamily. CofG family.</text>
</comment>
<dbReference type="GO" id="GO:0046872">
    <property type="term" value="F:metal ion binding"/>
    <property type="evidence" value="ECO:0007669"/>
    <property type="project" value="UniProtKB-KW"/>
</dbReference>
<dbReference type="Proteomes" id="UP000188219">
    <property type="component" value="Chromosome"/>
</dbReference>
<dbReference type="Gene3D" id="3.20.20.70">
    <property type="entry name" value="Aldolase class I"/>
    <property type="match status" value="2"/>
</dbReference>
<feature type="domain" description="Radical SAM core" evidence="18">
    <location>
        <begin position="465"/>
        <end position="703"/>
    </location>
</feature>
<evidence type="ECO:0000256" key="15">
    <source>
        <dbReference type="ARBA" id="ARBA00023239"/>
    </source>
</evidence>
<evidence type="ECO:0000256" key="1">
    <source>
        <dbReference type="ARBA" id="ARBA00001966"/>
    </source>
</evidence>
<dbReference type="STRING" id="260552.Mag101_11125"/>
<comment type="pathway">
    <text evidence="3">Cofactor biosynthesis; coenzyme F0 biosynthesis.</text>
</comment>
<dbReference type="NCBIfam" id="NF005609">
    <property type="entry name" value="PRK07360.1"/>
    <property type="match status" value="1"/>
</dbReference>
<organism evidence="19 20">
    <name type="scientific">Microbulbifer agarilyticus</name>
    <dbReference type="NCBI Taxonomy" id="260552"/>
    <lineage>
        <taxon>Bacteria</taxon>
        <taxon>Pseudomonadati</taxon>
        <taxon>Pseudomonadota</taxon>
        <taxon>Gammaproteobacteria</taxon>
        <taxon>Cellvibrionales</taxon>
        <taxon>Microbulbiferaceae</taxon>
        <taxon>Microbulbifer</taxon>
    </lineage>
</organism>
<evidence type="ECO:0000313" key="20">
    <source>
        <dbReference type="Proteomes" id="UP000188219"/>
    </source>
</evidence>
<dbReference type="InterPro" id="IPR019940">
    <property type="entry name" value="CofH_family"/>
</dbReference>
<dbReference type="SFLD" id="SFLDG01388">
    <property type="entry name" value="7_8-didemethyl-8-hydroxy-5-dea"/>
    <property type="match status" value="2"/>
</dbReference>
<dbReference type="InterPro" id="IPR006638">
    <property type="entry name" value="Elp3/MiaA/NifB-like_rSAM"/>
</dbReference>
<dbReference type="GO" id="GO:0044689">
    <property type="term" value="F:7,8-didemethyl-8-hydroxy-5-deazariboflavin synthase activity"/>
    <property type="evidence" value="ECO:0007669"/>
    <property type="project" value="UniProtKB-EC"/>
</dbReference>
<name>A0A1Q2M5X7_9GAMM</name>
<dbReference type="Pfam" id="PF19288">
    <property type="entry name" value="CofH_C"/>
    <property type="match status" value="1"/>
</dbReference>
<evidence type="ECO:0000259" key="18">
    <source>
        <dbReference type="PROSITE" id="PS51918"/>
    </source>
</evidence>
<dbReference type="InterPro" id="IPR045567">
    <property type="entry name" value="CofH/MnqC-like_C"/>
</dbReference>
<evidence type="ECO:0000256" key="10">
    <source>
        <dbReference type="ARBA" id="ARBA00022679"/>
    </source>
</evidence>
<comment type="function">
    <text evidence="2">Catalyzes the radical-mediated synthesis of 7,8-didemethyl-8-hydroxy-5-deazariboflavin (FO) from 5-amino-6-(D-ribitylamino)uracil and L-tyrosine.</text>
</comment>
<dbReference type="NCBIfam" id="TIGR03550">
    <property type="entry name" value="F420_cofG"/>
    <property type="match status" value="1"/>
</dbReference>
<dbReference type="SFLD" id="SFLDF00343">
    <property type="entry name" value="aminofutalosine_synthase_(mqnE"/>
    <property type="match status" value="1"/>
</dbReference>
<dbReference type="HAMAP" id="MF_01611">
    <property type="entry name" value="FO_synth_sub1"/>
    <property type="match status" value="1"/>
</dbReference>
<dbReference type="PROSITE" id="PS51918">
    <property type="entry name" value="RADICAL_SAM"/>
    <property type="match status" value="2"/>
</dbReference>
<dbReference type="CDD" id="cd01335">
    <property type="entry name" value="Radical_SAM"/>
    <property type="match status" value="2"/>
</dbReference>
<dbReference type="HAMAP" id="MF_01612">
    <property type="entry name" value="FO_synth_sub2"/>
    <property type="match status" value="1"/>
</dbReference>
<evidence type="ECO:0000256" key="9">
    <source>
        <dbReference type="ARBA" id="ARBA00022485"/>
    </source>
</evidence>
<reference evidence="19" key="1">
    <citation type="submission" date="2017-02" db="EMBL/GenBank/DDBJ databases">
        <title>Genome of Microbulbifer agarilyticus GP101.</title>
        <authorList>
            <person name="Jung J."/>
            <person name="Bae S.S."/>
            <person name="Baek K."/>
        </authorList>
    </citation>
    <scope>NUCLEOTIDE SEQUENCE [LARGE SCALE GENOMIC DNA]</scope>
    <source>
        <strain evidence="19">GP101</strain>
    </source>
</reference>
<dbReference type="Pfam" id="PF04055">
    <property type="entry name" value="Radical_SAM"/>
    <property type="match status" value="2"/>
</dbReference>
<evidence type="ECO:0000256" key="11">
    <source>
        <dbReference type="ARBA" id="ARBA00022691"/>
    </source>
</evidence>
<comment type="similarity">
    <text evidence="4">In the C-terminal section; belongs to the radical SAM superfamily. CofH family.</text>
</comment>
<dbReference type="PANTHER" id="PTHR43076">
    <property type="entry name" value="FO SYNTHASE (COFH)"/>
    <property type="match status" value="1"/>
</dbReference>
<dbReference type="SFLD" id="SFLDG01064">
    <property type="entry name" value="F420__menaquinone_cofactor_bio"/>
    <property type="match status" value="3"/>
</dbReference>
<evidence type="ECO:0000256" key="4">
    <source>
        <dbReference type="ARBA" id="ARBA00010051"/>
    </source>
</evidence>
<dbReference type="InterPro" id="IPR019939">
    <property type="entry name" value="CofG_family"/>
</dbReference>
<evidence type="ECO:0000256" key="7">
    <source>
        <dbReference type="ARBA" id="ARBA00012289"/>
    </source>
</evidence>
<sequence>MTGVSMATFNSDAALPSDEQALALAEYSDTAALMQQARKLRDSHYRNLVTYSRKVFIPLTQLCRDVCHYCTFAQTPNKIDSPYMSVGEVLASVRDAEAMGCREALFTLGERPEDRYSVAQRTLEEMGFKSTLEYVAHVAGQVIEHTGVLPHINAGCMDRAEIEMLRPVSASMGIMLESVSSRLCEKGMPHYGSPDKQPERRLETLRLAGEAKVPFTTGILIGIGETRRERIESLLAIREVHARYGHIQEVIIQNFRAKPGTKMAEAPEPDLEDLVWTIAVARIIFGAEMSIQAPPNLSPGVLPRLIDAGINDWGGVSPVTPDFVNPEAPWPHVEKLARESALCGKFLQQRLTIYPEYALAGPEWLDAALQQPILKMLDSDGYPRTDDWVSGQSTGAPATALRALSDVSDDQCVSETLKSIVAKACRGETLSEREVERLFLARGPEVSFVCAEANRLRQAVNGDTVRYVVNRNINYTNICYFKCQFCAFSKGKLSENLRGLPYDLSLEEIQRRSTEAWERGATEVCMQGGIHPDYTGETYLAILKAIKSATPGMHVHAFSPLEVWQGAKTVGVPVREFLQALKGAGLSSLPGTAAEVLDDEVRQIICADKLNTSEWLEVIETAHEVGLRTTATIMFGHVDRPIHWARHLLRVRDVQSRTGGFTEFVPLPFVAQESPIYLKGRARMGPTFRETLLMHAVARLALHGSIVNIQTSWVKMGEAGIAACLNSGANDLGGTLMNETITRSAGAAHGQEKTPTCMEALIQRMGRAPEQRTTAYGEVPTERVRASFVAVPLREVVNTPVSTRKRSCGPKRALVRSSARVQEELIATT</sequence>
<evidence type="ECO:0000256" key="5">
    <source>
        <dbReference type="ARBA" id="ARBA00010826"/>
    </source>
</evidence>
<dbReference type="InterPro" id="IPR034405">
    <property type="entry name" value="F420"/>
</dbReference>
<evidence type="ECO:0000256" key="13">
    <source>
        <dbReference type="ARBA" id="ARBA00023004"/>
    </source>
</evidence>
<dbReference type="SMART" id="SM00729">
    <property type="entry name" value="Elp3"/>
    <property type="match status" value="1"/>
</dbReference>
<evidence type="ECO:0000256" key="6">
    <source>
        <dbReference type="ARBA" id="ARBA00012126"/>
    </source>
</evidence>
<dbReference type="SFLD" id="SFLDS00029">
    <property type="entry name" value="Radical_SAM"/>
    <property type="match status" value="3"/>
</dbReference>
<dbReference type="InterPro" id="IPR020050">
    <property type="entry name" value="FO_synthase_su2"/>
</dbReference>
<evidence type="ECO:0000256" key="12">
    <source>
        <dbReference type="ARBA" id="ARBA00022723"/>
    </source>
</evidence>
<evidence type="ECO:0000256" key="3">
    <source>
        <dbReference type="ARBA" id="ARBA00004712"/>
    </source>
</evidence>
<dbReference type="InterPro" id="IPR058240">
    <property type="entry name" value="rSAM_sf"/>
</dbReference>
<dbReference type="SFLD" id="SFLDF00294">
    <property type="entry name" value="7_8-didemethyl-8-hydroxy-5-dea"/>
    <property type="match status" value="1"/>
</dbReference>
<keyword evidence="11" id="KW-0949">S-adenosyl-L-methionine</keyword>
<proteinExistence type="inferred from homology"/>
<gene>
    <name evidence="19" type="primary">fbiC</name>
    <name evidence="19" type="ORF">Mag101_11125</name>
</gene>
<keyword evidence="13" id="KW-0408">Iron</keyword>
<keyword evidence="20" id="KW-1185">Reference proteome</keyword>
<evidence type="ECO:0000256" key="16">
    <source>
        <dbReference type="ARBA" id="ARBA00048468"/>
    </source>
</evidence>
<dbReference type="InterPro" id="IPR007197">
    <property type="entry name" value="rSAM"/>
</dbReference>
<comment type="catalytic activity">
    <reaction evidence="17">
        <text>5-amino-5-(4-hydroxybenzyl)-6-(D-ribitylimino)-5,6-dihydrouracil + S-adenosyl-L-methionine = 7,8-didemethyl-8-hydroxy-5-deazariboflavin + 5'-deoxyadenosine + L-methionine + NH4(+) + H(+)</text>
        <dbReference type="Rhea" id="RHEA:55204"/>
        <dbReference type="ChEBI" id="CHEBI:15378"/>
        <dbReference type="ChEBI" id="CHEBI:17319"/>
        <dbReference type="ChEBI" id="CHEBI:28938"/>
        <dbReference type="ChEBI" id="CHEBI:57844"/>
        <dbReference type="ChEBI" id="CHEBI:59789"/>
        <dbReference type="ChEBI" id="CHEBI:59904"/>
        <dbReference type="ChEBI" id="CHEBI:85936"/>
        <dbReference type="EC" id="4.3.1.32"/>
    </reaction>
</comment>
<dbReference type="AlphaFoldDB" id="A0A1Q2M5X7"/>
<dbReference type="EMBL" id="CP019650">
    <property type="protein sequence ID" value="AQQ68124.1"/>
    <property type="molecule type" value="Genomic_DNA"/>
</dbReference>
<evidence type="ECO:0000256" key="14">
    <source>
        <dbReference type="ARBA" id="ARBA00023014"/>
    </source>
</evidence>
<accession>A0A1Q2M5X7</accession>
<dbReference type="EC" id="4.3.1.32" evidence="6"/>
<dbReference type="EC" id="2.5.1.147" evidence="7"/>
<dbReference type="SUPFAM" id="SSF102114">
    <property type="entry name" value="Radical SAM enzymes"/>
    <property type="match status" value="2"/>
</dbReference>
<dbReference type="KEGG" id="maga:Mag101_11125"/>
<dbReference type="OrthoDB" id="9802027at2"/>
<keyword evidence="12" id="KW-0479">Metal-binding</keyword>
<evidence type="ECO:0000313" key="19">
    <source>
        <dbReference type="EMBL" id="AQQ68124.1"/>
    </source>
</evidence>
<evidence type="ECO:0000256" key="8">
    <source>
        <dbReference type="ARBA" id="ARBA00022220"/>
    </source>
</evidence>
<dbReference type="NCBIfam" id="NF004884">
    <property type="entry name" value="PRK06245.1"/>
    <property type="match status" value="1"/>
</dbReference>
<keyword evidence="10" id="KW-0808">Transferase</keyword>
<dbReference type="GO" id="GO:0141093">
    <property type="term" value="F:5-amino-6-(D-ribitylamino)uracil--L-tyrosine 4-hydroxyphenyl transferase activity"/>
    <property type="evidence" value="ECO:0007669"/>
    <property type="project" value="UniProtKB-EC"/>
</dbReference>
<dbReference type="NCBIfam" id="TIGR03551">
    <property type="entry name" value="F420_cofH"/>
    <property type="match status" value="1"/>
</dbReference>
<comment type="cofactor">
    <cofactor evidence="1">
        <name>[4Fe-4S] cluster</name>
        <dbReference type="ChEBI" id="CHEBI:49883"/>
    </cofactor>
</comment>
<feature type="domain" description="Radical SAM core" evidence="18">
    <location>
        <begin position="49"/>
        <end position="294"/>
    </location>
</feature>
<evidence type="ECO:0000256" key="17">
    <source>
        <dbReference type="ARBA" id="ARBA00048974"/>
    </source>
</evidence>
<evidence type="ECO:0000256" key="2">
    <source>
        <dbReference type="ARBA" id="ARBA00003692"/>
    </source>
</evidence>
<dbReference type="InterPro" id="IPR013785">
    <property type="entry name" value="Aldolase_TIM"/>
</dbReference>
<dbReference type="GO" id="GO:0051539">
    <property type="term" value="F:4 iron, 4 sulfur cluster binding"/>
    <property type="evidence" value="ECO:0007669"/>
    <property type="project" value="UniProtKB-KW"/>
</dbReference>
<keyword evidence="15" id="KW-0456">Lyase</keyword>
<keyword evidence="14" id="KW-0411">Iron-sulfur</keyword>
<protein>
    <recommendedName>
        <fullName evidence="8">FO synthase</fullName>
        <ecNumber evidence="7">2.5.1.147</ecNumber>
        <ecNumber evidence="6">4.3.1.32</ecNumber>
    </recommendedName>
</protein>
<dbReference type="UniPathway" id="UPA00072"/>
<dbReference type="NCBIfam" id="TIGR00423">
    <property type="entry name" value="CofH family radical SAM protein"/>
    <property type="match status" value="1"/>
</dbReference>
<comment type="catalytic activity">
    <reaction evidence="16">
        <text>5-amino-6-(D-ribitylamino)uracil + L-tyrosine + S-adenosyl-L-methionine = 5-amino-5-(4-hydroxybenzyl)-6-(D-ribitylimino)-5,6-dihydrouracil + 2-iminoacetate + 5'-deoxyadenosine + L-methionine + H(+)</text>
        <dbReference type="Rhea" id="RHEA:55200"/>
        <dbReference type="ChEBI" id="CHEBI:15378"/>
        <dbReference type="ChEBI" id="CHEBI:15934"/>
        <dbReference type="ChEBI" id="CHEBI:17319"/>
        <dbReference type="ChEBI" id="CHEBI:57844"/>
        <dbReference type="ChEBI" id="CHEBI:58315"/>
        <dbReference type="ChEBI" id="CHEBI:59789"/>
        <dbReference type="ChEBI" id="CHEBI:77846"/>
        <dbReference type="ChEBI" id="CHEBI:85936"/>
        <dbReference type="EC" id="2.5.1.147"/>
    </reaction>
</comment>
<dbReference type="SFLD" id="SFLDG01389">
    <property type="entry name" value="menaquinone_synthsis_involved"/>
    <property type="match status" value="1"/>
</dbReference>
<dbReference type="PANTHER" id="PTHR43076:SF1">
    <property type="entry name" value="LIPOYL SYNTHASE 2"/>
    <property type="match status" value="1"/>
</dbReference>
<keyword evidence="9" id="KW-0004">4Fe-4S</keyword>